<accession>A0A346A102</accession>
<dbReference type="Proteomes" id="UP000254889">
    <property type="component" value="Chromosome"/>
</dbReference>
<dbReference type="AlphaFoldDB" id="A0A346A102"/>
<dbReference type="RefSeq" id="WP_115693228.1">
    <property type="nucleotide sequence ID" value="NZ_CP031417.1"/>
</dbReference>
<proteinExistence type="predicted"/>
<dbReference type="EMBL" id="CP031417">
    <property type="protein sequence ID" value="AXK82849.1"/>
    <property type="molecule type" value="Genomic_DNA"/>
</dbReference>
<organism evidence="1 2">
    <name type="scientific">Pseudolabrys taiwanensis</name>
    <dbReference type="NCBI Taxonomy" id="331696"/>
    <lineage>
        <taxon>Bacteria</taxon>
        <taxon>Pseudomonadati</taxon>
        <taxon>Pseudomonadota</taxon>
        <taxon>Alphaproteobacteria</taxon>
        <taxon>Hyphomicrobiales</taxon>
        <taxon>Xanthobacteraceae</taxon>
        <taxon>Pseudolabrys</taxon>
    </lineage>
</organism>
<evidence type="ECO:0000313" key="1">
    <source>
        <dbReference type="EMBL" id="AXK82849.1"/>
    </source>
</evidence>
<protein>
    <submittedName>
        <fullName evidence="1">Uncharacterized protein</fullName>
    </submittedName>
</protein>
<dbReference type="KEGG" id="ptaw:DW352_21380"/>
<reference evidence="1 2" key="1">
    <citation type="submission" date="2018-07" db="EMBL/GenBank/DDBJ databases">
        <authorList>
            <person name="Quirk P.G."/>
            <person name="Krulwich T.A."/>
        </authorList>
    </citation>
    <scope>NUCLEOTIDE SEQUENCE [LARGE SCALE GENOMIC DNA]</scope>
    <source>
        <strain evidence="1 2">CC-BB4</strain>
    </source>
</reference>
<evidence type="ECO:0000313" key="2">
    <source>
        <dbReference type="Proteomes" id="UP000254889"/>
    </source>
</evidence>
<gene>
    <name evidence="1" type="ORF">DW352_21380</name>
</gene>
<keyword evidence="2" id="KW-1185">Reference proteome</keyword>
<sequence>MKTLKCAFAGLRLVPFGASAMARQRYSRRQNEIIVSFAPAGSTETMARDALGFEAIADTVAHSAARLKAQPPKWAAMIDHTKFKSEMSCSNSRS</sequence>
<name>A0A346A102_9HYPH</name>